<gene>
    <name evidence="2" type="ORF">K450DRAFT_257405</name>
</gene>
<feature type="chain" id="PRO_5041932904" evidence="1">
    <location>
        <begin position="18"/>
        <end position="64"/>
    </location>
</feature>
<dbReference type="AlphaFoldDB" id="A0AAD5H9L2"/>
<reference evidence="2" key="1">
    <citation type="submission" date="2021-06" db="EMBL/GenBank/DDBJ databases">
        <authorList>
            <consortium name="DOE Joint Genome Institute"/>
            <person name="Mondo S.J."/>
            <person name="Amses K.R."/>
            <person name="Simmons D.R."/>
            <person name="Longcore J.E."/>
            <person name="Seto K."/>
            <person name="Alves G.H."/>
            <person name="Bonds A.E."/>
            <person name="Quandt C.A."/>
            <person name="Davis W.J."/>
            <person name="Chang Y."/>
            <person name="Letcher P.M."/>
            <person name="Powell M.J."/>
            <person name="Kuo A."/>
            <person name="Labutti K."/>
            <person name="Pangilinan J."/>
            <person name="Andreopoulos W."/>
            <person name="Tritt A."/>
            <person name="Riley R."/>
            <person name="Hundley H."/>
            <person name="Johnson J."/>
            <person name="Lipzen A."/>
            <person name="Barry K."/>
            <person name="Berbee M.L."/>
            <person name="Buchler N.E."/>
            <person name="Grigoriev I.V."/>
            <person name="Spatafora J.W."/>
            <person name="Stajich J.E."/>
            <person name="James T.Y."/>
        </authorList>
    </citation>
    <scope>NUCLEOTIDE SEQUENCE</scope>
    <source>
        <strain evidence="2">AG</strain>
    </source>
</reference>
<dbReference type="EMBL" id="MU620957">
    <property type="protein sequence ID" value="KAI8576360.1"/>
    <property type="molecule type" value="Genomic_DNA"/>
</dbReference>
<accession>A0AAD5H9L2</accession>
<name>A0AAD5H9L2_UMBRA</name>
<keyword evidence="1" id="KW-0732">Signal</keyword>
<protein>
    <submittedName>
        <fullName evidence="2">Uncharacterized protein</fullName>
    </submittedName>
</protein>
<evidence type="ECO:0000313" key="2">
    <source>
        <dbReference type="EMBL" id="KAI8576360.1"/>
    </source>
</evidence>
<sequence>MAQLFCFLFHVFSFSLTLPLFGLLRLDKPQVESTAQYLSLPYADDMREFAKQYALLQLFACDCC</sequence>
<reference evidence="2" key="2">
    <citation type="journal article" date="2022" name="Proc. Natl. Acad. Sci. U.S.A.">
        <title>Diploid-dominant life cycles characterize the early evolution of Fungi.</title>
        <authorList>
            <person name="Amses K.R."/>
            <person name="Simmons D.R."/>
            <person name="Longcore J.E."/>
            <person name="Mondo S.J."/>
            <person name="Seto K."/>
            <person name="Jeronimo G.H."/>
            <person name="Bonds A.E."/>
            <person name="Quandt C.A."/>
            <person name="Davis W.J."/>
            <person name="Chang Y."/>
            <person name="Federici B.A."/>
            <person name="Kuo A."/>
            <person name="LaButti K."/>
            <person name="Pangilinan J."/>
            <person name="Andreopoulos W."/>
            <person name="Tritt A."/>
            <person name="Riley R."/>
            <person name="Hundley H."/>
            <person name="Johnson J."/>
            <person name="Lipzen A."/>
            <person name="Barry K."/>
            <person name="Lang B.F."/>
            <person name="Cuomo C.A."/>
            <person name="Buchler N.E."/>
            <person name="Grigoriev I.V."/>
            <person name="Spatafora J.W."/>
            <person name="Stajich J.E."/>
            <person name="James T.Y."/>
        </authorList>
    </citation>
    <scope>NUCLEOTIDE SEQUENCE</scope>
    <source>
        <strain evidence="2">AG</strain>
    </source>
</reference>
<keyword evidence="3" id="KW-1185">Reference proteome</keyword>
<evidence type="ECO:0000256" key="1">
    <source>
        <dbReference type="SAM" id="SignalP"/>
    </source>
</evidence>
<proteinExistence type="predicted"/>
<organism evidence="2 3">
    <name type="scientific">Umbelopsis ramanniana AG</name>
    <dbReference type="NCBI Taxonomy" id="1314678"/>
    <lineage>
        <taxon>Eukaryota</taxon>
        <taxon>Fungi</taxon>
        <taxon>Fungi incertae sedis</taxon>
        <taxon>Mucoromycota</taxon>
        <taxon>Mucoromycotina</taxon>
        <taxon>Umbelopsidomycetes</taxon>
        <taxon>Umbelopsidales</taxon>
        <taxon>Umbelopsidaceae</taxon>
        <taxon>Umbelopsis</taxon>
    </lineage>
</organism>
<dbReference type="RefSeq" id="XP_051441364.1">
    <property type="nucleotide sequence ID" value="XM_051591659.1"/>
</dbReference>
<comment type="caution">
    <text evidence="2">The sequence shown here is derived from an EMBL/GenBank/DDBJ whole genome shotgun (WGS) entry which is preliminary data.</text>
</comment>
<dbReference type="Proteomes" id="UP001206595">
    <property type="component" value="Unassembled WGS sequence"/>
</dbReference>
<dbReference type="GeneID" id="75917002"/>
<feature type="signal peptide" evidence="1">
    <location>
        <begin position="1"/>
        <end position="17"/>
    </location>
</feature>
<evidence type="ECO:0000313" key="3">
    <source>
        <dbReference type="Proteomes" id="UP001206595"/>
    </source>
</evidence>